<evidence type="ECO:0000256" key="12">
    <source>
        <dbReference type="RuleBase" id="RU003748"/>
    </source>
</evidence>
<organism evidence="15 16">
    <name type="scientific">Apatococcus lobatus</name>
    <dbReference type="NCBI Taxonomy" id="904363"/>
    <lineage>
        <taxon>Eukaryota</taxon>
        <taxon>Viridiplantae</taxon>
        <taxon>Chlorophyta</taxon>
        <taxon>core chlorophytes</taxon>
        <taxon>Trebouxiophyceae</taxon>
        <taxon>Chlorellales</taxon>
        <taxon>Chlorellaceae</taxon>
        <taxon>Apatococcus</taxon>
    </lineage>
</organism>
<dbReference type="SUPFAM" id="SSF50249">
    <property type="entry name" value="Nucleic acid-binding proteins"/>
    <property type="match status" value="1"/>
</dbReference>
<dbReference type="PANTHER" id="PTHR42918">
    <property type="entry name" value="LYSYL-TRNA SYNTHETASE"/>
    <property type="match status" value="1"/>
</dbReference>
<keyword evidence="5" id="KW-0436">Ligase</keyword>
<dbReference type="GO" id="GO:0004824">
    <property type="term" value="F:lysine-tRNA ligase activity"/>
    <property type="evidence" value="ECO:0007669"/>
    <property type="project" value="UniProtKB-EC"/>
</dbReference>
<keyword evidence="8" id="KW-0648">Protein biosynthesis</keyword>
<protein>
    <recommendedName>
        <fullName evidence="3 12">Lysine--tRNA ligase</fullName>
        <ecNumber evidence="3 12">6.1.1.6</ecNumber>
    </recommendedName>
    <alternativeName>
        <fullName evidence="10 12">Lysyl-tRNA synthetase</fullName>
    </alternativeName>
</protein>
<evidence type="ECO:0000256" key="3">
    <source>
        <dbReference type="ARBA" id="ARBA00013166"/>
    </source>
</evidence>
<dbReference type="SUPFAM" id="SSF55681">
    <property type="entry name" value="Class II aaRS and biotin synthetases"/>
    <property type="match status" value="1"/>
</dbReference>
<proteinExistence type="inferred from homology"/>
<keyword evidence="4" id="KW-0963">Cytoplasm</keyword>
<dbReference type="PRINTS" id="PR00982">
    <property type="entry name" value="TRNASYNTHLYS"/>
</dbReference>
<dbReference type="GO" id="GO:0005524">
    <property type="term" value="F:ATP binding"/>
    <property type="evidence" value="ECO:0007669"/>
    <property type="project" value="UniProtKB-KW"/>
</dbReference>
<evidence type="ECO:0000256" key="11">
    <source>
        <dbReference type="ARBA" id="ARBA00048573"/>
    </source>
</evidence>
<dbReference type="InterPro" id="IPR045864">
    <property type="entry name" value="aa-tRNA-synth_II/BPL/LPL"/>
</dbReference>
<evidence type="ECO:0000256" key="13">
    <source>
        <dbReference type="SAM" id="MobiDB-lite"/>
    </source>
</evidence>
<gene>
    <name evidence="15" type="ORF">WJX74_007704</name>
</gene>
<accession>A0AAW1RD42</accession>
<dbReference type="Gene3D" id="2.40.50.140">
    <property type="entry name" value="Nucleic acid-binding proteins"/>
    <property type="match status" value="1"/>
</dbReference>
<dbReference type="Proteomes" id="UP001438707">
    <property type="component" value="Unassembled WGS sequence"/>
</dbReference>
<dbReference type="InterPro" id="IPR002313">
    <property type="entry name" value="Lys-tRNA-ligase_II"/>
</dbReference>
<feature type="domain" description="Aminoacyl-transfer RNA synthetases class-II family profile" evidence="14">
    <location>
        <begin position="246"/>
        <end position="575"/>
    </location>
</feature>
<evidence type="ECO:0000313" key="16">
    <source>
        <dbReference type="Proteomes" id="UP001438707"/>
    </source>
</evidence>
<dbReference type="CDD" id="cd04322">
    <property type="entry name" value="LysRS_N"/>
    <property type="match status" value="1"/>
</dbReference>
<reference evidence="15 16" key="1">
    <citation type="journal article" date="2024" name="Nat. Commun.">
        <title>Phylogenomics reveals the evolutionary origins of lichenization in chlorophyte algae.</title>
        <authorList>
            <person name="Puginier C."/>
            <person name="Libourel C."/>
            <person name="Otte J."/>
            <person name="Skaloud P."/>
            <person name="Haon M."/>
            <person name="Grisel S."/>
            <person name="Petersen M."/>
            <person name="Berrin J.G."/>
            <person name="Delaux P.M."/>
            <person name="Dal Grande F."/>
            <person name="Keller J."/>
        </authorList>
    </citation>
    <scope>NUCLEOTIDE SEQUENCE [LARGE SCALE GENOMIC DNA]</scope>
    <source>
        <strain evidence="15 16">SAG 2145</strain>
    </source>
</reference>
<comment type="catalytic activity">
    <reaction evidence="11 12">
        <text>tRNA(Lys) + L-lysine + ATP = L-lysyl-tRNA(Lys) + AMP + diphosphate</text>
        <dbReference type="Rhea" id="RHEA:20792"/>
        <dbReference type="Rhea" id="RHEA-COMP:9696"/>
        <dbReference type="Rhea" id="RHEA-COMP:9697"/>
        <dbReference type="ChEBI" id="CHEBI:30616"/>
        <dbReference type="ChEBI" id="CHEBI:32551"/>
        <dbReference type="ChEBI" id="CHEBI:33019"/>
        <dbReference type="ChEBI" id="CHEBI:78442"/>
        <dbReference type="ChEBI" id="CHEBI:78529"/>
        <dbReference type="ChEBI" id="CHEBI:456215"/>
        <dbReference type="EC" id="6.1.1.6"/>
    </reaction>
</comment>
<name>A0AAW1RD42_9CHLO</name>
<feature type="compositionally biased region" description="Basic and acidic residues" evidence="13">
    <location>
        <begin position="37"/>
        <end position="55"/>
    </location>
</feature>
<evidence type="ECO:0000256" key="7">
    <source>
        <dbReference type="ARBA" id="ARBA00022840"/>
    </source>
</evidence>
<feature type="region of interest" description="Disordered" evidence="13">
    <location>
        <begin position="1"/>
        <end position="71"/>
    </location>
</feature>
<dbReference type="InterPro" id="IPR018149">
    <property type="entry name" value="Lys-tRNA-synth_II_C"/>
</dbReference>
<keyword evidence="16" id="KW-1185">Reference proteome</keyword>
<evidence type="ECO:0000256" key="4">
    <source>
        <dbReference type="ARBA" id="ARBA00022490"/>
    </source>
</evidence>
<dbReference type="GO" id="GO:0006430">
    <property type="term" value="P:lysyl-tRNA aminoacylation"/>
    <property type="evidence" value="ECO:0007669"/>
    <property type="project" value="InterPro"/>
</dbReference>
<evidence type="ECO:0000256" key="9">
    <source>
        <dbReference type="ARBA" id="ARBA00023146"/>
    </source>
</evidence>
<dbReference type="AlphaFoldDB" id="A0AAW1RD42"/>
<keyword evidence="9" id="KW-0030">Aminoacyl-tRNA synthetase</keyword>
<dbReference type="EMBL" id="JALJOS010000013">
    <property type="protein sequence ID" value="KAK9831738.1"/>
    <property type="molecule type" value="Genomic_DNA"/>
</dbReference>
<comment type="similarity">
    <text evidence="2">Belongs to the class-II aminoacyl-tRNA synthetase family.</text>
</comment>
<dbReference type="InterPro" id="IPR012340">
    <property type="entry name" value="NA-bd_OB-fold"/>
</dbReference>
<evidence type="ECO:0000256" key="10">
    <source>
        <dbReference type="ARBA" id="ARBA00030563"/>
    </source>
</evidence>
<evidence type="ECO:0000259" key="14">
    <source>
        <dbReference type="PROSITE" id="PS50862"/>
    </source>
</evidence>
<dbReference type="FunFam" id="3.30.930.10:FF:000238">
    <property type="entry name" value="Lysine--tRNA ligase"/>
    <property type="match status" value="1"/>
</dbReference>
<keyword evidence="7" id="KW-0067">ATP-binding</keyword>
<dbReference type="InterPro" id="IPR034762">
    <property type="entry name" value="Lys-tRNA-ligase_II_bac/euk"/>
</dbReference>
<dbReference type="HAMAP" id="MF_00252">
    <property type="entry name" value="Lys_tRNA_synth_class2"/>
    <property type="match status" value="1"/>
</dbReference>
<evidence type="ECO:0000256" key="8">
    <source>
        <dbReference type="ARBA" id="ARBA00022917"/>
    </source>
</evidence>
<dbReference type="EC" id="6.1.1.6" evidence="3 12"/>
<comment type="caution">
    <text evidence="15">The sequence shown here is derived from an EMBL/GenBank/DDBJ whole genome shotgun (WGS) entry which is preliminary data.</text>
</comment>
<dbReference type="InterPro" id="IPR004365">
    <property type="entry name" value="NA-bd_OB_tRNA"/>
</dbReference>
<evidence type="ECO:0000313" key="15">
    <source>
        <dbReference type="EMBL" id="KAK9831738.1"/>
    </source>
</evidence>
<dbReference type="FunFam" id="2.40.50.140:FF:000050">
    <property type="entry name" value="Lysine--tRNA ligase"/>
    <property type="match status" value="1"/>
</dbReference>
<dbReference type="PROSITE" id="PS50862">
    <property type="entry name" value="AA_TRNA_LIGASE_II"/>
    <property type="match status" value="1"/>
</dbReference>
<dbReference type="GO" id="GO:0000049">
    <property type="term" value="F:tRNA binding"/>
    <property type="evidence" value="ECO:0007669"/>
    <property type="project" value="TreeGrafter"/>
</dbReference>
<evidence type="ECO:0000256" key="5">
    <source>
        <dbReference type="ARBA" id="ARBA00022598"/>
    </source>
</evidence>
<dbReference type="PANTHER" id="PTHR42918:SF9">
    <property type="entry name" value="LYSINE--TRNA LIGASE"/>
    <property type="match status" value="1"/>
</dbReference>
<dbReference type="InterPro" id="IPR044136">
    <property type="entry name" value="Lys-tRNA-ligase_II_N"/>
</dbReference>
<keyword evidence="6" id="KW-0547">Nucleotide-binding</keyword>
<dbReference type="CDD" id="cd00775">
    <property type="entry name" value="LysRS_core"/>
    <property type="match status" value="1"/>
</dbReference>
<evidence type="ECO:0000256" key="1">
    <source>
        <dbReference type="ARBA" id="ARBA00004496"/>
    </source>
</evidence>
<dbReference type="InterPro" id="IPR006195">
    <property type="entry name" value="aa-tRNA-synth_II"/>
</dbReference>
<dbReference type="NCBIfam" id="TIGR00499">
    <property type="entry name" value="lysS_bact"/>
    <property type="match status" value="1"/>
</dbReference>
<dbReference type="PIRSF" id="PIRSF039101">
    <property type="entry name" value="LysRS2"/>
    <property type="match status" value="1"/>
</dbReference>
<dbReference type="NCBIfam" id="NF001756">
    <property type="entry name" value="PRK00484.1"/>
    <property type="match status" value="1"/>
</dbReference>
<dbReference type="GO" id="GO:0005829">
    <property type="term" value="C:cytosol"/>
    <property type="evidence" value="ECO:0007669"/>
    <property type="project" value="TreeGrafter"/>
</dbReference>
<dbReference type="InterPro" id="IPR004364">
    <property type="entry name" value="Aa-tRNA-synt_II"/>
</dbReference>
<dbReference type="Pfam" id="PF00152">
    <property type="entry name" value="tRNA-synt_2"/>
    <property type="match status" value="1"/>
</dbReference>
<dbReference type="Gene3D" id="3.30.930.10">
    <property type="entry name" value="Bira Bifunctional Protein, Domain 2"/>
    <property type="match status" value="1"/>
</dbReference>
<comment type="subcellular location">
    <subcellularLocation>
        <location evidence="1">Cytoplasm</location>
    </subcellularLocation>
</comment>
<evidence type="ECO:0000256" key="2">
    <source>
        <dbReference type="ARBA" id="ARBA00008226"/>
    </source>
</evidence>
<sequence length="606" mass="68682">MTAFQLPDSWNEDVKDEGGNPMSKNEFKKRQKAQKTAAEKEEKKAKQAAAAREKQAAQPNTPALAEDDGEQLDPNQYFEMRVKALNATKSSGKNPYPHKFAVRCSIPAFLDKWSGLQPGEQQLDMGAMESVAGRIQLKRASGAKLLFYDLVADGAKLQVMADASKSELDLEAFQALHNSCRRGDIVGVVGHPGKTKKGELSIFPRTFQILSPCLHMLPKRRLDSAETRFRQRYLDMIVNPRPRDIFQIRSQIIRYIRRYLDDRDFTEVETPILNMIPGGATARPFMTHHNELDMKLFLRIAPELYLKQLVVGGLDRVYEIGRLFRNEGIDQTHNPEFTTCEFYWAYQDYNDLMRVTEEMVSGMVKSITGSYKVLYHMNGPEEEPVEVNFEAPWRRIPMISGLEQHLNKTFPADLDSEETRLFLIQLCKDQKVDCPPPHTTARLLDRLTGEYLESQCINPTFITDHPQIMSPLAKWHRSSPGLTERFEAFVLTKEICNAYTELNDPVVQRQRFAEQASAKAQGDDEAMYIDEGFCLALEHGLPPTAGWGMGIDRLTMFLTDCQTIKEVLLFPAMKPEDVKLTPNKPAADGTLAAGMEAMSVDLDGRH</sequence>
<dbReference type="Pfam" id="PF01336">
    <property type="entry name" value="tRNA_anti-codon"/>
    <property type="match status" value="1"/>
</dbReference>
<evidence type="ECO:0000256" key="6">
    <source>
        <dbReference type="ARBA" id="ARBA00022741"/>
    </source>
</evidence>